<dbReference type="Proteomes" id="UP000305792">
    <property type="component" value="Unassembled WGS sequence"/>
</dbReference>
<feature type="domain" description="Endonuclease/exonuclease/phosphatase" evidence="2">
    <location>
        <begin position="34"/>
        <end position="279"/>
    </location>
</feature>
<keyword evidence="3" id="KW-0540">Nuclease</keyword>
<dbReference type="InterPro" id="IPR036691">
    <property type="entry name" value="Endo/exonu/phosph_ase_sf"/>
</dbReference>
<evidence type="ECO:0000259" key="2">
    <source>
        <dbReference type="Pfam" id="PF03372"/>
    </source>
</evidence>
<organism evidence="3 4">
    <name type="scientific">Glycomyces paridis</name>
    <dbReference type="NCBI Taxonomy" id="2126555"/>
    <lineage>
        <taxon>Bacteria</taxon>
        <taxon>Bacillati</taxon>
        <taxon>Actinomycetota</taxon>
        <taxon>Actinomycetes</taxon>
        <taxon>Glycomycetales</taxon>
        <taxon>Glycomycetaceae</taxon>
        <taxon>Glycomyces</taxon>
    </lineage>
</organism>
<reference evidence="3 4" key="1">
    <citation type="journal article" date="2018" name="Int. J. Syst. Evol. Microbiol.">
        <title>Glycomyces paridis sp. nov., isolated from the medicinal plant Paris polyphylla.</title>
        <authorList>
            <person name="Fang X.M."/>
            <person name="Bai J.L."/>
            <person name="Su J."/>
            <person name="Zhao L.L."/>
            <person name="Liu H.Y."/>
            <person name="Ma B.P."/>
            <person name="Zhang Y.Q."/>
            <person name="Yu L.Y."/>
        </authorList>
    </citation>
    <scope>NUCLEOTIDE SEQUENCE [LARGE SCALE GENOMIC DNA]</scope>
    <source>
        <strain evidence="3 4">CPCC 204357</strain>
    </source>
</reference>
<dbReference type="InterPro" id="IPR005135">
    <property type="entry name" value="Endo/exonuclease/phosphatase"/>
</dbReference>
<sequence length="292" mass="32555">MNDAPAARTDPPAEAPLRGSPLIGPVEPPLLHVMTYNLKSASGRAPRSWWRRRPLVARIVRDERPAVLCTQEGRFRQLLELRDDLPGYDWIHLGREGGSRSEATAVFWDASRLLPVEYDHLWLSRRPRAIGSKSWGSAVVRMLTWVRFQDRATGRDFHVANVHLDHRSERARVKGARMCLDVMRRFPGAAVLAGDFNCDPGTPAHRVLTGGGLVDAWDVAERHLTPDWATFNAWRTEPVVGGRRIDWIFVKPGGDGDRVRVTAAGVNPRSGDGLAPSDHWPVQAVLAVGEDR</sequence>
<dbReference type="SUPFAM" id="SSF56219">
    <property type="entry name" value="DNase I-like"/>
    <property type="match status" value="1"/>
</dbReference>
<dbReference type="InterPro" id="IPR050410">
    <property type="entry name" value="CCR4/nocturin_mRNA_transcr"/>
</dbReference>
<gene>
    <name evidence="3" type="ORF">E9998_12785</name>
</gene>
<dbReference type="PANTHER" id="PTHR12121">
    <property type="entry name" value="CARBON CATABOLITE REPRESSOR PROTEIN 4"/>
    <property type="match status" value="1"/>
</dbReference>
<keyword evidence="3" id="KW-0378">Hydrolase</keyword>
<dbReference type="Gene3D" id="3.60.10.10">
    <property type="entry name" value="Endonuclease/exonuclease/phosphatase"/>
    <property type="match status" value="1"/>
</dbReference>
<dbReference type="RefSeq" id="WP_136530077.1">
    <property type="nucleotide sequence ID" value="NZ_STGX01000008.1"/>
</dbReference>
<accession>A0A4V4HP37</accession>
<keyword evidence="3" id="KW-0255">Endonuclease</keyword>
<dbReference type="GO" id="GO:0000175">
    <property type="term" value="F:3'-5'-RNA exonuclease activity"/>
    <property type="evidence" value="ECO:0007669"/>
    <property type="project" value="TreeGrafter"/>
</dbReference>
<name>A0A4V4HP37_9ACTN</name>
<dbReference type="PANTHER" id="PTHR12121:SF36">
    <property type="entry name" value="ENDONUCLEASE_EXONUCLEASE_PHOSPHATASE DOMAIN-CONTAINING PROTEIN"/>
    <property type="match status" value="1"/>
</dbReference>
<comment type="caution">
    <text evidence="3">The sequence shown here is derived from an EMBL/GenBank/DDBJ whole genome shotgun (WGS) entry which is preliminary data.</text>
</comment>
<dbReference type="Pfam" id="PF03372">
    <property type="entry name" value="Exo_endo_phos"/>
    <property type="match status" value="1"/>
</dbReference>
<evidence type="ECO:0000313" key="3">
    <source>
        <dbReference type="EMBL" id="THV28466.1"/>
    </source>
</evidence>
<evidence type="ECO:0000256" key="1">
    <source>
        <dbReference type="SAM" id="MobiDB-lite"/>
    </source>
</evidence>
<dbReference type="OrthoDB" id="9793162at2"/>
<dbReference type="AlphaFoldDB" id="A0A4V4HP37"/>
<keyword evidence="4" id="KW-1185">Reference proteome</keyword>
<proteinExistence type="predicted"/>
<evidence type="ECO:0000313" key="4">
    <source>
        <dbReference type="Proteomes" id="UP000305792"/>
    </source>
</evidence>
<dbReference type="CDD" id="cd09083">
    <property type="entry name" value="EEP-1"/>
    <property type="match status" value="1"/>
</dbReference>
<dbReference type="EMBL" id="STGX01000008">
    <property type="protein sequence ID" value="THV28466.1"/>
    <property type="molecule type" value="Genomic_DNA"/>
</dbReference>
<dbReference type="GO" id="GO:0004519">
    <property type="term" value="F:endonuclease activity"/>
    <property type="evidence" value="ECO:0007669"/>
    <property type="project" value="UniProtKB-KW"/>
</dbReference>
<keyword evidence="3" id="KW-0269">Exonuclease</keyword>
<protein>
    <submittedName>
        <fullName evidence="3">Endonuclease/exonuclease/phosphatase family protein</fullName>
    </submittedName>
</protein>
<feature type="region of interest" description="Disordered" evidence="1">
    <location>
        <begin position="1"/>
        <end position="21"/>
    </location>
</feature>